<dbReference type="KEGG" id="cmp:Cha6605_6359"/>
<dbReference type="Proteomes" id="UP000010366">
    <property type="component" value="Plasmid pCHA6605.01"/>
</dbReference>
<evidence type="ECO:0000313" key="2">
    <source>
        <dbReference type="Proteomes" id="UP000010366"/>
    </source>
</evidence>
<geneLocation type="plasmid" evidence="1 2">
    <name>pCHA6605.01</name>
</geneLocation>
<keyword evidence="1" id="KW-0614">Plasmid</keyword>
<name>K9URT8_CHAP6</name>
<accession>K9URT8</accession>
<reference evidence="1 2" key="1">
    <citation type="submission" date="2012-05" db="EMBL/GenBank/DDBJ databases">
        <title>Noncontiguous Finished plasmid 1 of genome of Chamaesiphon sp. PCC 6605.</title>
        <authorList>
            <consortium name="US DOE Joint Genome Institute"/>
            <person name="Gugger M."/>
            <person name="Coursin T."/>
            <person name="Rippka R."/>
            <person name="Tandeau De Marsac N."/>
            <person name="Huntemann M."/>
            <person name="Wei C.-L."/>
            <person name="Han J."/>
            <person name="Detter J.C."/>
            <person name="Han C."/>
            <person name="Tapia R."/>
            <person name="Chen A."/>
            <person name="Kyrpides N."/>
            <person name="Mavromatis K."/>
            <person name="Markowitz V."/>
            <person name="Szeto E."/>
            <person name="Ivanova N."/>
            <person name="Pagani I."/>
            <person name="Pati A."/>
            <person name="Goodwin L."/>
            <person name="Nordberg H.P."/>
            <person name="Cantor M.N."/>
            <person name="Hua S.X."/>
            <person name="Woyke T."/>
            <person name="Kerfeld C.A."/>
        </authorList>
    </citation>
    <scope>NUCLEOTIDE SEQUENCE [LARGE SCALE GENOMIC DNA]</scope>
    <source>
        <strain evidence="2">ATCC 27169 / PCC 6605</strain>
        <plasmid evidence="2">Plasmid pCHA6605.01</plasmid>
    </source>
</reference>
<dbReference type="RefSeq" id="WP_015329064.1">
    <property type="nucleotide sequence ID" value="NC_020053.1"/>
</dbReference>
<gene>
    <name evidence="1" type="ORF">Cha6605_6359</name>
</gene>
<dbReference type="EMBL" id="CP003601">
    <property type="protein sequence ID" value="AFY97181.1"/>
    <property type="molecule type" value="Genomic_DNA"/>
</dbReference>
<dbReference type="OrthoDB" id="9855305at2"/>
<proteinExistence type="predicted"/>
<organism evidence="1 2">
    <name type="scientific">Chamaesiphon minutus (strain ATCC 27169 / PCC 6605)</name>
    <dbReference type="NCBI Taxonomy" id="1173020"/>
    <lineage>
        <taxon>Bacteria</taxon>
        <taxon>Bacillati</taxon>
        <taxon>Cyanobacteriota</taxon>
        <taxon>Cyanophyceae</taxon>
        <taxon>Gomontiellales</taxon>
        <taxon>Chamaesiphonaceae</taxon>
        <taxon>Chamaesiphon</taxon>
    </lineage>
</organism>
<dbReference type="HOGENOM" id="CLU_2615566_0_0_3"/>
<evidence type="ECO:0000313" key="1">
    <source>
        <dbReference type="EMBL" id="AFY97181.1"/>
    </source>
</evidence>
<dbReference type="AlphaFoldDB" id="K9URT8"/>
<sequence>MATSLEIYRELEQKRYDYLTPAEQKIVRLGAAAVACQSAMDEHKRLKQMEDYSKMEVMLESFLSQLEIAIAFRSSIIP</sequence>
<keyword evidence="2" id="KW-1185">Reference proteome</keyword>
<protein>
    <submittedName>
        <fullName evidence="1">Uncharacterized protein</fullName>
    </submittedName>
</protein>